<protein>
    <submittedName>
        <fullName evidence="4">Uncharacterized protein</fullName>
    </submittedName>
</protein>
<evidence type="ECO:0000256" key="2">
    <source>
        <dbReference type="SAM" id="SignalP"/>
    </source>
</evidence>
<feature type="compositionally biased region" description="Basic and acidic residues" evidence="1">
    <location>
        <begin position="162"/>
        <end position="201"/>
    </location>
</feature>
<name>A0A7I4YDI4_HAECO</name>
<keyword evidence="2" id="KW-0732">Signal</keyword>
<feature type="signal peptide" evidence="2">
    <location>
        <begin position="1"/>
        <end position="18"/>
    </location>
</feature>
<dbReference type="WBParaSite" id="HCON_00086170-00002">
    <property type="protein sequence ID" value="HCON_00086170-00002"/>
    <property type="gene ID" value="HCON_00086170"/>
</dbReference>
<sequence>MTPSILVTLMHLFLPILQTCIIIWNNGCCKKKPVKKPPPPNQLQKPEPKIVKSASSKTSSGHPSPLATPLFPRELLDIPLAPTQPLEEEVVPPNSLQQAELRKSKDDQKKDKEESRKLLPYPEVKPPTVSQKRRRQRELEKDKQDKIASGFYQSRSDEDDTLEKVNSLKEENTEVSRRRSIHKARDKESDKKEVAKEEKVK</sequence>
<dbReference type="AlphaFoldDB" id="A0A7I4YDI4"/>
<accession>A0A7I4YDI4</accession>
<feature type="compositionally biased region" description="Basic and acidic residues" evidence="1">
    <location>
        <begin position="137"/>
        <end position="146"/>
    </location>
</feature>
<feature type="region of interest" description="Disordered" evidence="1">
    <location>
        <begin position="34"/>
        <end position="201"/>
    </location>
</feature>
<feature type="compositionally biased region" description="Polar residues" evidence="1">
    <location>
        <begin position="53"/>
        <end position="62"/>
    </location>
</feature>
<dbReference type="OrthoDB" id="5877342at2759"/>
<evidence type="ECO:0000313" key="4">
    <source>
        <dbReference type="WBParaSite" id="HCON_00086170-00002"/>
    </source>
</evidence>
<feature type="chain" id="PRO_5029900793" evidence="2">
    <location>
        <begin position="19"/>
        <end position="201"/>
    </location>
</feature>
<dbReference type="Proteomes" id="UP000025227">
    <property type="component" value="Unplaced"/>
</dbReference>
<organism evidence="3 4">
    <name type="scientific">Haemonchus contortus</name>
    <name type="common">Barber pole worm</name>
    <dbReference type="NCBI Taxonomy" id="6289"/>
    <lineage>
        <taxon>Eukaryota</taxon>
        <taxon>Metazoa</taxon>
        <taxon>Ecdysozoa</taxon>
        <taxon>Nematoda</taxon>
        <taxon>Chromadorea</taxon>
        <taxon>Rhabditida</taxon>
        <taxon>Rhabditina</taxon>
        <taxon>Rhabditomorpha</taxon>
        <taxon>Strongyloidea</taxon>
        <taxon>Trichostrongylidae</taxon>
        <taxon>Haemonchus</taxon>
    </lineage>
</organism>
<evidence type="ECO:0000313" key="3">
    <source>
        <dbReference type="Proteomes" id="UP000025227"/>
    </source>
</evidence>
<proteinExistence type="predicted"/>
<reference evidence="4" key="1">
    <citation type="submission" date="2020-12" db="UniProtKB">
        <authorList>
            <consortium name="WormBaseParasite"/>
        </authorList>
    </citation>
    <scope>IDENTIFICATION</scope>
    <source>
        <strain evidence="4">MHco3</strain>
    </source>
</reference>
<feature type="compositionally biased region" description="Basic and acidic residues" evidence="1">
    <location>
        <begin position="100"/>
        <end position="117"/>
    </location>
</feature>
<evidence type="ECO:0000256" key="1">
    <source>
        <dbReference type="SAM" id="MobiDB-lite"/>
    </source>
</evidence>
<keyword evidence="3" id="KW-1185">Reference proteome</keyword>